<dbReference type="EMBL" id="JAFBXF010000019">
    <property type="protein sequence ID" value="MBM2419466.1"/>
    <property type="molecule type" value="Genomic_DNA"/>
</dbReference>
<protein>
    <recommendedName>
        <fullName evidence="6">Helix-turn-helix domain-containing protein</fullName>
    </recommendedName>
</protein>
<proteinExistence type="predicted"/>
<evidence type="ECO:0008006" key="6">
    <source>
        <dbReference type="Google" id="ProtNLM"/>
    </source>
</evidence>
<gene>
    <name evidence="2" type="ORF">JQX41_20955</name>
    <name evidence="3" type="ORF">JQX48_20975</name>
</gene>
<dbReference type="OrthoDB" id="6058756at2"/>
<evidence type="ECO:0000256" key="1">
    <source>
        <dbReference type="SAM" id="MobiDB-lite"/>
    </source>
</evidence>
<keyword evidence="5" id="KW-1185">Reference proteome</keyword>
<reference evidence="2 5" key="1">
    <citation type="submission" date="2021-01" db="EMBL/GenBank/DDBJ databases">
        <title>Diatom-associated Roseobacters Show Island Model of Population Structure.</title>
        <authorList>
            <person name="Qu L."/>
            <person name="Feng X."/>
            <person name="Chen Y."/>
            <person name="Li L."/>
            <person name="Wang X."/>
            <person name="Hu Z."/>
            <person name="Wang H."/>
            <person name="Luo H."/>
        </authorList>
    </citation>
    <scope>NUCLEOTIDE SEQUENCE</scope>
    <source>
        <strain evidence="3 5">CC28-63</strain>
        <strain evidence="2">CC28-69</strain>
    </source>
</reference>
<name>A0A9Q2S1S4_9RHOB</name>
<comment type="caution">
    <text evidence="2">The sequence shown here is derived from an EMBL/GenBank/DDBJ whole genome shotgun (WGS) entry which is preliminary data.</text>
</comment>
<feature type="region of interest" description="Disordered" evidence="1">
    <location>
        <begin position="127"/>
        <end position="153"/>
    </location>
</feature>
<evidence type="ECO:0000313" key="5">
    <source>
        <dbReference type="Proteomes" id="UP000809440"/>
    </source>
</evidence>
<accession>A0A9Q2S1S4</accession>
<dbReference type="EMBL" id="JAFBXE010000019">
    <property type="protein sequence ID" value="MBM2414795.1"/>
    <property type="molecule type" value="Genomic_DNA"/>
</dbReference>
<dbReference type="GeneID" id="62643487"/>
<organism evidence="2 4">
    <name type="scientific">Marivita cryptomonadis</name>
    <dbReference type="NCBI Taxonomy" id="505252"/>
    <lineage>
        <taxon>Bacteria</taxon>
        <taxon>Pseudomonadati</taxon>
        <taxon>Pseudomonadota</taxon>
        <taxon>Alphaproteobacteria</taxon>
        <taxon>Rhodobacterales</taxon>
        <taxon>Roseobacteraceae</taxon>
        <taxon>Marivita</taxon>
    </lineage>
</organism>
<dbReference type="RefSeq" id="WP_085633938.1">
    <property type="nucleotide sequence ID" value="NZ_JAFBWU010000019.1"/>
</dbReference>
<sequence length="153" mass="17488">MARKPYKHHKKGAGRFVQLPEWLQKTEAWATLPPGPRALYIELKRRYTGSNNGRITMSHREAAKLLNAHRNTVGPWFKELEARGFIAMTQASYLGPSGIGQTSHWRLTELPSDDMKTPSKDFASWQQIQKPRTKSVPPRHNDCDTKGNLRVVK</sequence>
<dbReference type="AlphaFoldDB" id="A0A9Q2S1S4"/>
<evidence type="ECO:0000313" key="3">
    <source>
        <dbReference type="EMBL" id="MBM2419466.1"/>
    </source>
</evidence>
<dbReference type="Proteomes" id="UP000809440">
    <property type="component" value="Unassembled WGS sequence"/>
</dbReference>
<evidence type="ECO:0000313" key="4">
    <source>
        <dbReference type="Proteomes" id="UP000755667"/>
    </source>
</evidence>
<dbReference type="Proteomes" id="UP000755667">
    <property type="component" value="Unassembled WGS sequence"/>
</dbReference>
<evidence type="ECO:0000313" key="2">
    <source>
        <dbReference type="EMBL" id="MBM2414795.1"/>
    </source>
</evidence>